<feature type="binding site" evidence="3">
    <location>
        <position position="301"/>
    </location>
    <ligand>
        <name>Mn(2+)</name>
        <dbReference type="ChEBI" id="CHEBI:29035"/>
    </ligand>
</feature>
<dbReference type="RefSeq" id="WP_179770108.1">
    <property type="nucleotide sequence ID" value="NZ_JACCFO010000001.1"/>
</dbReference>
<evidence type="ECO:0000256" key="1">
    <source>
        <dbReference type="ARBA" id="ARBA00008911"/>
    </source>
</evidence>
<evidence type="ECO:0000313" key="6">
    <source>
        <dbReference type="EMBL" id="NYI99061.1"/>
    </source>
</evidence>
<keyword evidence="4" id="KW-0028">Amino-acid biosynthesis</keyword>
<feature type="binding site" evidence="3">
    <location>
        <position position="106"/>
    </location>
    <ligand>
        <name>phosphoenolpyruvate</name>
        <dbReference type="ChEBI" id="CHEBI:58702"/>
    </ligand>
</feature>
<dbReference type="PANTHER" id="PTHR21337:SF0">
    <property type="entry name" value="PHOSPHO-2-DEHYDRO-3-DEOXYHEPTONATE ALDOLASE"/>
    <property type="match status" value="1"/>
</dbReference>
<keyword evidence="3" id="KW-0104">Cadmium</keyword>
<feature type="binding site" evidence="3">
    <location>
        <position position="371"/>
    </location>
    <ligand>
        <name>Mn(2+)</name>
        <dbReference type="ChEBI" id="CHEBI:29035"/>
    </ligand>
</feature>
<dbReference type="GO" id="GO:0003849">
    <property type="term" value="F:3-deoxy-7-phosphoheptulonate synthase activity"/>
    <property type="evidence" value="ECO:0007669"/>
    <property type="project" value="UniProtKB-EC"/>
</dbReference>
<dbReference type="SUPFAM" id="SSF51569">
    <property type="entry name" value="Aldolase"/>
    <property type="match status" value="1"/>
</dbReference>
<comment type="similarity">
    <text evidence="1 4">Belongs to the class-II DAHP synthase family.</text>
</comment>
<keyword evidence="3" id="KW-0170">Cobalt</keyword>
<keyword evidence="3" id="KW-0464">Manganese</keyword>
<proteinExistence type="inferred from homology"/>
<dbReference type="EMBL" id="JACCFO010000001">
    <property type="protein sequence ID" value="NYI99061.1"/>
    <property type="molecule type" value="Genomic_DNA"/>
</dbReference>
<comment type="cofactor">
    <cofactor evidence="3">
        <name>Mn(2+)</name>
        <dbReference type="ChEBI" id="CHEBI:29035"/>
    </cofactor>
    <cofactor evidence="3">
        <name>Co(2+)</name>
        <dbReference type="ChEBI" id="CHEBI:48828"/>
    </cofactor>
    <cofactor evidence="3">
        <name>Cd(2+)</name>
        <dbReference type="ChEBI" id="CHEBI:48775"/>
    </cofactor>
    <text evidence="3">Binds 1 divalent cation per subunit. The enzyme is active with manganese, cobalt or cadmium ions.</text>
</comment>
<feature type="binding site" evidence="3">
    <location>
        <position position="270"/>
    </location>
    <ligand>
        <name>phosphoenolpyruvate</name>
        <dbReference type="ChEBI" id="CHEBI:58702"/>
    </ligand>
</feature>
<name>A0A853BX49_9ACTN</name>
<feature type="binding site" evidence="3">
    <location>
        <begin position="216"/>
        <end position="217"/>
    </location>
    <ligand>
        <name>phosphoenolpyruvate</name>
        <dbReference type="ChEBI" id="CHEBI:58702"/>
    </ligand>
</feature>
<dbReference type="Gene3D" id="3.20.20.70">
    <property type="entry name" value="Aldolase class I"/>
    <property type="match status" value="1"/>
</dbReference>
<dbReference type="GO" id="GO:0009073">
    <property type="term" value="P:aromatic amino acid family biosynthetic process"/>
    <property type="evidence" value="ECO:0007669"/>
    <property type="project" value="UniProtKB-KW"/>
</dbReference>
<evidence type="ECO:0000256" key="3">
    <source>
        <dbReference type="PIRSR" id="PIRSR602480-1"/>
    </source>
</evidence>
<dbReference type="EC" id="2.5.1.54" evidence="4"/>
<organism evidence="6 7">
    <name type="scientific">Streptomonospora nanhaiensis</name>
    <dbReference type="NCBI Taxonomy" id="1323731"/>
    <lineage>
        <taxon>Bacteria</taxon>
        <taxon>Bacillati</taxon>
        <taxon>Actinomycetota</taxon>
        <taxon>Actinomycetes</taxon>
        <taxon>Streptosporangiales</taxon>
        <taxon>Nocardiopsidaceae</taxon>
        <taxon>Streptomonospora</taxon>
    </lineage>
</organism>
<evidence type="ECO:0000256" key="5">
    <source>
        <dbReference type="SAM" id="MobiDB-lite"/>
    </source>
</evidence>
<comment type="pathway">
    <text evidence="4">Metabolic intermediate biosynthesis; chorismate biosynthesis; chorismate from D-erythrose 4-phosphate and phosphoenolpyruvate: step 1/7.</text>
</comment>
<gene>
    <name evidence="6" type="ORF">HNR12_005338</name>
</gene>
<comment type="catalytic activity">
    <reaction evidence="4">
        <text>D-erythrose 4-phosphate + phosphoenolpyruvate + H2O = 7-phospho-2-dehydro-3-deoxy-D-arabino-heptonate + phosphate</text>
        <dbReference type="Rhea" id="RHEA:14717"/>
        <dbReference type="ChEBI" id="CHEBI:15377"/>
        <dbReference type="ChEBI" id="CHEBI:16897"/>
        <dbReference type="ChEBI" id="CHEBI:43474"/>
        <dbReference type="ChEBI" id="CHEBI:58394"/>
        <dbReference type="ChEBI" id="CHEBI:58702"/>
        <dbReference type="EC" id="2.5.1.54"/>
    </reaction>
</comment>
<dbReference type="InterPro" id="IPR002480">
    <property type="entry name" value="DAHP_synth_2"/>
</dbReference>
<dbReference type="AlphaFoldDB" id="A0A853BX49"/>
<keyword evidence="7" id="KW-1185">Reference proteome</keyword>
<dbReference type="Proteomes" id="UP000575985">
    <property type="component" value="Unassembled WGS sequence"/>
</dbReference>
<reference evidence="6 7" key="1">
    <citation type="submission" date="2020-07" db="EMBL/GenBank/DDBJ databases">
        <title>Sequencing the genomes of 1000 actinobacteria strains.</title>
        <authorList>
            <person name="Klenk H.-P."/>
        </authorList>
    </citation>
    <scope>NUCLEOTIDE SEQUENCE [LARGE SCALE GENOMIC DNA]</scope>
    <source>
        <strain evidence="6 7">DSM 45927</strain>
    </source>
</reference>
<evidence type="ECO:0000313" key="7">
    <source>
        <dbReference type="Proteomes" id="UP000575985"/>
    </source>
</evidence>
<dbReference type="Pfam" id="PF01474">
    <property type="entry name" value="DAHP_synth_2"/>
    <property type="match status" value="2"/>
</dbReference>
<feature type="binding site" evidence="3">
    <location>
        <position position="67"/>
    </location>
    <ligand>
        <name>Mn(2+)</name>
        <dbReference type="ChEBI" id="CHEBI:29035"/>
    </ligand>
</feature>
<feature type="binding site" evidence="3">
    <location>
        <position position="343"/>
    </location>
    <ligand>
        <name>Mn(2+)</name>
        <dbReference type="ChEBI" id="CHEBI:29035"/>
    </ligand>
</feature>
<dbReference type="PANTHER" id="PTHR21337">
    <property type="entry name" value="PHOSPHO-2-DEHYDRO-3-DEOXYHEPTONATE ALDOLASE 1, 2"/>
    <property type="match status" value="1"/>
</dbReference>
<comment type="caution">
    <text evidence="6">The sequence shown here is derived from an EMBL/GenBank/DDBJ whole genome shotgun (WGS) entry which is preliminary data.</text>
</comment>
<keyword evidence="2 4" id="KW-0808">Transferase</keyword>
<protein>
    <recommendedName>
        <fullName evidence="4">Phospho-2-dehydro-3-deoxyheptonate aldolase</fullName>
        <ecNumber evidence="4">2.5.1.54</ecNumber>
    </recommendedName>
</protein>
<dbReference type="GO" id="GO:0008652">
    <property type="term" value="P:amino acid biosynthetic process"/>
    <property type="evidence" value="ECO:0007669"/>
    <property type="project" value="UniProtKB-KW"/>
</dbReference>
<sequence length="388" mass="41924">MDIDLLAARSHTAPQQPDWATHPRLPEVRARLAELPPLVRRRDTDRLRGLLARVAAGEAQAVVVGDCAEDPAESGGPDVAAKSGLAEAIAGTLKMITRRPVVRAARIAGQYAKPRSRPVERVGGRDLPVYRGHMVNAPDPDPESRTPDPERMLTGYASAHAVMGHLGWLSGRTREGCPSVWTAHEALLLDYELAMTRRSADGRHLLASTHWPWLGERTRAADGLHAALLASVVNPVSCKVGPTITPEELLALCERLDPDREPGRLTLTVRMGAGRTGRLPELVEAVRRAGHPVIWMSDPMHGNTVTAPSGLKTRFVEAIVQEVREFQAAVREAGGVPGGLHLETTPEPVTECVQDVSRVHQVPGKYTSFCDPRLNPGQATAVVAAWNA</sequence>
<dbReference type="GO" id="GO:0009423">
    <property type="term" value="P:chorismate biosynthetic process"/>
    <property type="evidence" value="ECO:0007669"/>
    <property type="project" value="UniProtKB-UniPathway"/>
</dbReference>
<dbReference type="UniPathway" id="UPA00053">
    <property type="reaction ID" value="UER00084"/>
</dbReference>
<evidence type="ECO:0000256" key="2">
    <source>
        <dbReference type="ARBA" id="ARBA00022679"/>
    </source>
</evidence>
<feature type="binding site" evidence="3">
    <location>
        <position position="239"/>
    </location>
    <ligand>
        <name>phosphoenolpyruvate</name>
        <dbReference type="ChEBI" id="CHEBI:58702"/>
    </ligand>
</feature>
<keyword evidence="4" id="KW-0057">Aromatic amino acid biosynthesis</keyword>
<dbReference type="InterPro" id="IPR013785">
    <property type="entry name" value="Aldolase_TIM"/>
</dbReference>
<feature type="region of interest" description="Disordered" evidence="5">
    <location>
        <begin position="1"/>
        <end position="23"/>
    </location>
</feature>
<evidence type="ECO:0000256" key="4">
    <source>
        <dbReference type="RuleBase" id="RU363071"/>
    </source>
</evidence>
<accession>A0A853BX49</accession>